<dbReference type="Proteomes" id="UP000230750">
    <property type="component" value="Unassembled WGS sequence"/>
</dbReference>
<keyword evidence="3" id="KW-1185">Reference proteome</keyword>
<dbReference type="Pfam" id="PF03399">
    <property type="entry name" value="SAC3_GANP"/>
    <property type="match status" value="1"/>
</dbReference>
<protein>
    <submittedName>
        <fullName evidence="2">Putative germinal-center associated nuclear protein</fullName>
    </submittedName>
</protein>
<dbReference type="OrthoDB" id="21502at2759"/>
<dbReference type="InterPro" id="IPR005062">
    <property type="entry name" value="SAC3/GANP/THP3_conserved"/>
</dbReference>
<dbReference type="EMBL" id="MRZV01000382">
    <property type="protein sequence ID" value="PIK51248.1"/>
    <property type="molecule type" value="Genomic_DNA"/>
</dbReference>
<dbReference type="InterPro" id="IPR045107">
    <property type="entry name" value="SAC3/GANP/THP3"/>
</dbReference>
<dbReference type="AlphaFoldDB" id="A0A2G8KTB6"/>
<feature type="domain" description="SAC3/GANP/THP3 conserved" evidence="1">
    <location>
        <begin position="61"/>
        <end position="127"/>
    </location>
</feature>
<dbReference type="GO" id="GO:0005737">
    <property type="term" value="C:cytoplasm"/>
    <property type="evidence" value="ECO:0007669"/>
    <property type="project" value="TreeGrafter"/>
</dbReference>
<dbReference type="PANTHER" id="PTHR12436">
    <property type="entry name" value="80 KDA MCM3-ASSOCIATED PROTEIN"/>
    <property type="match status" value="1"/>
</dbReference>
<reference evidence="2 3" key="1">
    <citation type="journal article" date="2017" name="PLoS Biol.">
        <title>The sea cucumber genome provides insights into morphological evolution and visceral regeneration.</title>
        <authorList>
            <person name="Zhang X."/>
            <person name="Sun L."/>
            <person name="Yuan J."/>
            <person name="Sun Y."/>
            <person name="Gao Y."/>
            <person name="Zhang L."/>
            <person name="Li S."/>
            <person name="Dai H."/>
            <person name="Hamel J.F."/>
            <person name="Liu C."/>
            <person name="Yu Y."/>
            <person name="Liu S."/>
            <person name="Lin W."/>
            <person name="Guo K."/>
            <person name="Jin S."/>
            <person name="Xu P."/>
            <person name="Storey K.B."/>
            <person name="Huan P."/>
            <person name="Zhang T."/>
            <person name="Zhou Y."/>
            <person name="Zhang J."/>
            <person name="Lin C."/>
            <person name="Li X."/>
            <person name="Xing L."/>
            <person name="Huo D."/>
            <person name="Sun M."/>
            <person name="Wang L."/>
            <person name="Mercier A."/>
            <person name="Li F."/>
            <person name="Yang H."/>
            <person name="Xiang J."/>
        </authorList>
    </citation>
    <scope>NUCLEOTIDE SEQUENCE [LARGE SCALE GENOMIC DNA]</scope>
    <source>
        <strain evidence="2">Shaxun</strain>
        <tissue evidence="2">Muscle</tissue>
    </source>
</reference>
<sequence length="192" mass="22431">MSTSRISQVISTTSLGALEGRICQTASERWEIMEERDRLIREERSMKQGVVPVLHADCEDMCPERERYMRQFQRRLSIYEVENVGAREQKVCHSATVKEYSRSSADQVIISPLSVYLNRALLTCHHLATVLSVPVPWNPRVLNRLIIEFWIHFMQRINLSSCNARFFSPRNYRYLRTFDPSSPGHDDELPDE</sequence>
<dbReference type="GO" id="GO:0070390">
    <property type="term" value="C:transcription export complex 2"/>
    <property type="evidence" value="ECO:0007669"/>
    <property type="project" value="TreeGrafter"/>
</dbReference>
<dbReference type="PANTHER" id="PTHR12436:SF3">
    <property type="entry name" value="GERMINAL-CENTER ASSOCIATED NUCLEAR PROTEIN"/>
    <property type="match status" value="1"/>
</dbReference>
<evidence type="ECO:0000313" key="3">
    <source>
        <dbReference type="Proteomes" id="UP000230750"/>
    </source>
</evidence>
<accession>A0A2G8KTB6</accession>
<name>A0A2G8KTB6_STIJA</name>
<gene>
    <name evidence="2" type="ORF">BSL78_11851</name>
</gene>
<evidence type="ECO:0000313" key="2">
    <source>
        <dbReference type="EMBL" id="PIK51248.1"/>
    </source>
</evidence>
<dbReference type="GO" id="GO:0006406">
    <property type="term" value="P:mRNA export from nucleus"/>
    <property type="evidence" value="ECO:0007669"/>
    <property type="project" value="TreeGrafter"/>
</dbReference>
<evidence type="ECO:0000259" key="1">
    <source>
        <dbReference type="Pfam" id="PF03399"/>
    </source>
</evidence>
<organism evidence="2 3">
    <name type="scientific">Stichopus japonicus</name>
    <name type="common">Sea cucumber</name>
    <dbReference type="NCBI Taxonomy" id="307972"/>
    <lineage>
        <taxon>Eukaryota</taxon>
        <taxon>Metazoa</taxon>
        <taxon>Echinodermata</taxon>
        <taxon>Eleutherozoa</taxon>
        <taxon>Echinozoa</taxon>
        <taxon>Holothuroidea</taxon>
        <taxon>Aspidochirotacea</taxon>
        <taxon>Aspidochirotida</taxon>
        <taxon>Stichopodidae</taxon>
        <taxon>Apostichopus</taxon>
    </lineage>
</organism>
<dbReference type="STRING" id="307972.A0A2G8KTB6"/>
<proteinExistence type="predicted"/>
<comment type="caution">
    <text evidence="2">The sequence shown here is derived from an EMBL/GenBank/DDBJ whole genome shotgun (WGS) entry which is preliminary data.</text>
</comment>